<gene>
    <name evidence="3" type="ORF">LF1_27810</name>
</gene>
<dbReference type="Proteomes" id="UP000322699">
    <property type="component" value="Unassembled WGS sequence"/>
</dbReference>
<feature type="domain" description="EF-hand" evidence="2">
    <location>
        <begin position="470"/>
        <end position="505"/>
    </location>
</feature>
<dbReference type="Gene3D" id="1.10.238.10">
    <property type="entry name" value="EF-hand"/>
    <property type="match status" value="2"/>
</dbReference>
<keyword evidence="4" id="KW-1185">Reference proteome</keyword>
<evidence type="ECO:0000256" key="1">
    <source>
        <dbReference type="SAM" id="MobiDB-lite"/>
    </source>
</evidence>
<feature type="region of interest" description="Disordered" evidence="1">
    <location>
        <begin position="148"/>
        <end position="180"/>
    </location>
</feature>
<dbReference type="EMBL" id="VRLW01000001">
    <property type="protein sequence ID" value="KAA1260242.1"/>
    <property type="molecule type" value="Genomic_DNA"/>
</dbReference>
<feature type="compositionally biased region" description="Basic and acidic residues" evidence="1">
    <location>
        <begin position="148"/>
        <end position="169"/>
    </location>
</feature>
<feature type="domain" description="EF-hand" evidence="2">
    <location>
        <begin position="254"/>
        <end position="289"/>
    </location>
</feature>
<dbReference type="Pfam" id="PF13202">
    <property type="entry name" value="EF-hand_5"/>
    <property type="match status" value="1"/>
</dbReference>
<proteinExistence type="predicted"/>
<dbReference type="InterPro" id="IPR018247">
    <property type="entry name" value="EF_Hand_1_Ca_BS"/>
</dbReference>
<evidence type="ECO:0000313" key="4">
    <source>
        <dbReference type="Proteomes" id="UP000322699"/>
    </source>
</evidence>
<sequence>MLHLPDSSIDASTLAASYRSGFIGLVLAVVLTTCANVKVSHGQSSDSVQHIPVQVLKTTTKNSLMPGYPGYATSTTRIDPLSHYQRSRLGRWEIATESDPNDALFGIELTTPSGPIYLRFETTIHGKAFRADRERTIDDLLELASMAKKNEASRDKPNEQNQDTFDKSASESSPPPKNLAPKAYIKASVHQRLASYARSRGDRLTRHELRRRFADIAGGPALLKTTYEFGSQRHETLPLFAFLDTNQDGSISSPERDAALNALNDCDANSNGRLDWFELKQGMNSRTTHRNRSSESVRWKSWDANQSKLTADLNITVSFHNDTKISGLAVKECHLDESWNLSTATMQSLDADSTSSQIALLSRPHFAIAINAAQNDSSHKKPDQVSIGVVLEANALFQQVDSDGNWTLSANERRRVSEIITALDDNADGILTTAELPVLVRLCVGRGVSAHQALSDDITITRKSEQKNRQAIQNSPAWFSSMDQDGDRTLTREEFLGVRESFDKIDADQNDRLSVEEVLNAQPD</sequence>
<dbReference type="RefSeq" id="WP_068260837.1">
    <property type="nucleotide sequence ID" value="NZ_LWSK01000019.1"/>
</dbReference>
<feature type="compositionally biased region" description="Polar residues" evidence="1">
    <location>
        <begin position="469"/>
        <end position="483"/>
    </location>
</feature>
<feature type="region of interest" description="Disordered" evidence="1">
    <location>
        <begin position="465"/>
        <end position="485"/>
    </location>
</feature>
<dbReference type="SUPFAM" id="SSF47473">
    <property type="entry name" value="EF-hand"/>
    <property type="match status" value="2"/>
</dbReference>
<protein>
    <submittedName>
        <fullName evidence="3">Transaldolase/EF-hand domain-containing protein</fullName>
    </submittedName>
</protein>
<dbReference type="AlphaFoldDB" id="A0A5B1CJ21"/>
<dbReference type="OrthoDB" id="260830at2"/>
<dbReference type="InterPro" id="IPR011992">
    <property type="entry name" value="EF-hand-dom_pair"/>
</dbReference>
<comment type="caution">
    <text evidence="3">The sequence shown here is derived from an EMBL/GenBank/DDBJ whole genome shotgun (WGS) entry which is preliminary data.</text>
</comment>
<organism evidence="3 4">
    <name type="scientific">Rubripirellula obstinata</name>
    <dbReference type="NCBI Taxonomy" id="406547"/>
    <lineage>
        <taxon>Bacteria</taxon>
        <taxon>Pseudomonadati</taxon>
        <taxon>Planctomycetota</taxon>
        <taxon>Planctomycetia</taxon>
        <taxon>Pirellulales</taxon>
        <taxon>Pirellulaceae</taxon>
        <taxon>Rubripirellula</taxon>
    </lineage>
</organism>
<accession>A0A5B1CJ21</accession>
<name>A0A5B1CJ21_9BACT</name>
<dbReference type="InterPro" id="IPR002048">
    <property type="entry name" value="EF_hand_dom"/>
</dbReference>
<dbReference type="GO" id="GO:0005509">
    <property type="term" value="F:calcium ion binding"/>
    <property type="evidence" value="ECO:0007669"/>
    <property type="project" value="InterPro"/>
</dbReference>
<dbReference type="PROSITE" id="PS50222">
    <property type="entry name" value="EF_HAND_2"/>
    <property type="match status" value="2"/>
</dbReference>
<evidence type="ECO:0000259" key="2">
    <source>
        <dbReference type="PROSITE" id="PS50222"/>
    </source>
</evidence>
<reference evidence="3 4" key="1">
    <citation type="submission" date="2019-08" db="EMBL/GenBank/DDBJ databases">
        <title>Deep-cultivation of Planctomycetes and their phenomic and genomic characterization uncovers novel biology.</title>
        <authorList>
            <person name="Wiegand S."/>
            <person name="Jogler M."/>
            <person name="Boedeker C."/>
            <person name="Pinto D."/>
            <person name="Vollmers J."/>
            <person name="Rivas-Marin E."/>
            <person name="Kohn T."/>
            <person name="Peeters S.H."/>
            <person name="Heuer A."/>
            <person name="Rast P."/>
            <person name="Oberbeckmann S."/>
            <person name="Bunk B."/>
            <person name="Jeske O."/>
            <person name="Meyerdierks A."/>
            <person name="Storesund J.E."/>
            <person name="Kallscheuer N."/>
            <person name="Luecker S."/>
            <person name="Lage O.M."/>
            <person name="Pohl T."/>
            <person name="Merkel B.J."/>
            <person name="Hornburger P."/>
            <person name="Mueller R.-W."/>
            <person name="Bruemmer F."/>
            <person name="Labrenz M."/>
            <person name="Spormann A.M."/>
            <person name="Op Den Camp H."/>
            <person name="Overmann J."/>
            <person name="Amann R."/>
            <person name="Jetten M.S.M."/>
            <person name="Mascher T."/>
            <person name="Medema M.H."/>
            <person name="Devos D.P."/>
            <person name="Kaster A.-K."/>
            <person name="Ovreas L."/>
            <person name="Rohde M."/>
            <person name="Galperin M.Y."/>
            <person name="Jogler C."/>
        </authorList>
    </citation>
    <scope>NUCLEOTIDE SEQUENCE [LARGE SCALE GENOMIC DNA]</scope>
    <source>
        <strain evidence="3 4">LF1</strain>
    </source>
</reference>
<evidence type="ECO:0000313" key="3">
    <source>
        <dbReference type="EMBL" id="KAA1260242.1"/>
    </source>
</evidence>
<dbReference type="PROSITE" id="PS00018">
    <property type="entry name" value="EF_HAND_1"/>
    <property type="match status" value="3"/>
</dbReference>